<evidence type="ECO:0000313" key="1">
    <source>
        <dbReference type="EMBL" id="CRY96355.1"/>
    </source>
</evidence>
<dbReference type="AlphaFoldDB" id="A0A0H5Q4K4"/>
<reference evidence="1" key="2">
    <citation type="submission" date="2015-07" db="EMBL/GenBank/DDBJ databases">
        <title>Plasmids, circular viruses and viroids from rat gut.</title>
        <authorList>
            <person name="Jorgensen T.J."/>
            <person name="Hansen M.A."/>
            <person name="Xu Z."/>
            <person name="Tabak M.A."/>
            <person name="Sorensen S.J."/>
            <person name="Hansen L.H."/>
        </authorList>
    </citation>
    <scope>NUCLEOTIDE SEQUENCE</scope>
    <source>
        <plasmid evidence="1">pRGFK1067</plasmid>
    </source>
</reference>
<accession>A0A0H5Q4K4</accession>
<name>A0A0H5Q4K4_9ZZZZ</name>
<dbReference type="EMBL" id="LN853648">
    <property type="protein sequence ID" value="CRY96355.1"/>
    <property type="molecule type" value="Genomic_DNA"/>
</dbReference>
<organism evidence="1">
    <name type="scientific">uncultured prokaryote</name>
    <dbReference type="NCBI Taxonomy" id="198431"/>
    <lineage>
        <taxon>unclassified sequences</taxon>
        <taxon>environmental samples</taxon>
    </lineage>
</organism>
<reference evidence="1" key="1">
    <citation type="submission" date="2015-06" db="EMBL/GenBank/DDBJ databases">
        <authorList>
            <person name="Joergensen T."/>
        </authorList>
    </citation>
    <scope>NUCLEOTIDE SEQUENCE</scope>
    <source>
        <plasmid evidence="1">pRGFK1067</plasmid>
    </source>
</reference>
<geneLocation type="plasmid" evidence="1">
    <name>pRGFK1067</name>
</geneLocation>
<protein>
    <submittedName>
        <fullName evidence="1">Uncharacterized protein</fullName>
    </submittedName>
</protein>
<keyword evidence="1" id="KW-0614">Plasmid</keyword>
<sequence length="95" mass="10391">MLQITGQVVNVFTLDAGKDKDGKDYAERYKVQLMGNVALPNGDAKFDLMDLTVESLDDWTSLQSKQIAIDIGAFAPAKGNIVYFVRKGAKPRVVA</sequence>
<proteinExistence type="predicted"/>